<comment type="caution">
    <text evidence="2">The sequence shown here is derived from an EMBL/GenBank/DDBJ whole genome shotgun (WGS) entry which is preliminary data.</text>
</comment>
<feature type="compositionally biased region" description="Basic residues" evidence="1">
    <location>
        <begin position="84"/>
        <end position="151"/>
    </location>
</feature>
<accession>A0A645HZN0</accession>
<gene>
    <name evidence="2" type="ORF">SDC9_191945</name>
</gene>
<evidence type="ECO:0000313" key="2">
    <source>
        <dbReference type="EMBL" id="MPN44380.1"/>
    </source>
</evidence>
<protein>
    <submittedName>
        <fullName evidence="2">Uncharacterized protein</fullName>
    </submittedName>
</protein>
<dbReference type="EMBL" id="VSSQ01103464">
    <property type="protein sequence ID" value="MPN44380.1"/>
    <property type="molecule type" value="Genomic_DNA"/>
</dbReference>
<dbReference type="AlphaFoldDB" id="A0A645HZN0"/>
<proteinExistence type="predicted"/>
<feature type="region of interest" description="Disordered" evidence="1">
    <location>
        <begin position="80"/>
        <end position="151"/>
    </location>
</feature>
<reference evidence="2" key="1">
    <citation type="submission" date="2019-08" db="EMBL/GenBank/DDBJ databases">
        <authorList>
            <person name="Kucharzyk K."/>
            <person name="Murdoch R.W."/>
            <person name="Higgins S."/>
            <person name="Loffler F."/>
        </authorList>
    </citation>
    <scope>NUCLEOTIDE SEQUENCE</scope>
</reference>
<organism evidence="2">
    <name type="scientific">bioreactor metagenome</name>
    <dbReference type="NCBI Taxonomy" id="1076179"/>
    <lineage>
        <taxon>unclassified sequences</taxon>
        <taxon>metagenomes</taxon>
        <taxon>ecological metagenomes</taxon>
    </lineage>
</organism>
<evidence type="ECO:0000256" key="1">
    <source>
        <dbReference type="SAM" id="MobiDB-lite"/>
    </source>
</evidence>
<name>A0A645HZN0_9ZZZZ</name>
<sequence length="151" mass="17116">MRPSGASAACSSTAFAGRCSTRAASHCPETRLAASISSWMPCRAPCSQRPTRTAQRLPAKPVRTRLMRVCRRSGRIALTVRRSGSARRASRRVAPPARRRFRAASRRYQPGRRRWRKTGFRPARRPSRSACRRRCRPARRPPSRRPGGPRR</sequence>